<keyword evidence="3" id="KW-1185">Reference proteome</keyword>
<reference evidence="2 3" key="1">
    <citation type="submission" date="2023-03" db="EMBL/GenBank/DDBJ databases">
        <title>High recombination rates correlate with genetic variation in Cardiocondyla obscurior ants.</title>
        <authorList>
            <person name="Errbii M."/>
        </authorList>
    </citation>
    <scope>NUCLEOTIDE SEQUENCE [LARGE SCALE GENOMIC DNA]</scope>
    <source>
        <strain evidence="2">Alpha-2009</strain>
        <tissue evidence="2">Whole body</tissue>
    </source>
</reference>
<evidence type="ECO:0000313" key="2">
    <source>
        <dbReference type="EMBL" id="KAL0130735.1"/>
    </source>
</evidence>
<protein>
    <submittedName>
        <fullName evidence="2">Uncharacterized protein</fullName>
    </submittedName>
</protein>
<evidence type="ECO:0000313" key="3">
    <source>
        <dbReference type="Proteomes" id="UP001430953"/>
    </source>
</evidence>
<accession>A0AAW2GU01</accession>
<dbReference type="Proteomes" id="UP001430953">
    <property type="component" value="Unassembled WGS sequence"/>
</dbReference>
<feature type="region of interest" description="Disordered" evidence="1">
    <location>
        <begin position="1"/>
        <end position="26"/>
    </location>
</feature>
<dbReference type="AlphaFoldDB" id="A0AAW2GU01"/>
<sequence length="110" mass="12338">MPKESSLSTIAERGRPFNSTESMPAPKGMLDLRERVHGSLVTLFYERDGERVRARVYTCRVPSPSPARNARATARESKPNRLFSTENTYNKFIALCGPHRIDRVSGSVAE</sequence>
<name>A0AAW2GU01_9HYME</name>
<comment type="caution">
    <text evidence="2">The sequence shown here is derived from an EMBL/GenBank/DDBJ whole genome shotgun (WGS) entry which is preliminary data.</text>
</comment>
<proteinExistence type="predicted"/>
<evidence type="ECO:0000256" key="1">
    <source>
        <dbReference type="SAM" id="MobiDB-lite"/>
    </source>
</evidence>
<gene>
    <name evidence="2" type="ORF">PUN28_002391</name>
</gene>
<dbReference type="EMBL" id="JADYXP020000002">
    <property type="protein sequence ID" value="KAL0130735.1"/>
    <property type="molecule type" value="Genomic_DNA"/>
</dbReference>
<organism evidence="2 3">
    <name type="scientific">Cardiocondyla obscurior</name>
    <dbReference type="NCBI Taxonomy" id="286306"/>
    <lineage>
        <taxon>Eukaryota</taxon>
        <taxon>Metazoa</taxon>
        <taxon>Ecdysozoa</taxon>
        <taxon>Arthropoda</taxon>
        <taxon>Hexapoda</taxon>
        <taxon>Insecta</taxon>
        <taxon>Pterygota</taxon>
        <taxon>Neoptera</taxon>
        <taxon>Endopterygota</taxon>
        <taxon>Hymenoptera</taxon>
        <taxon>Apocrita</taxon>
        <taxon>Aculeata</taxon>
        <taxon>Formicoidea</taxon>
        <taxon>Formicidae</taxon>
        <taxon>Myrmicinae</taxon>
        <taxon>Cardiocondyla</taxon>
    </lineage>
</organism>